<dbReference type="AlphaFoldDB" id="A0A0D5LV67"/>
<dbReference type="PIRSF" id="PIRSF033909">
    <property type="entry name" value="UCP033909"/>
    <property type="match status" value="1"/>
</dbReference>
<name>A0A0D5LV67_MAREN</name>
<evidence type="ECO:0000313" key="1">
    <source>
        <dbReference type="EMBL" id="AJY47901.1"/>
    </source>
</evidence>
<dbReference type="SUPFAM" id="SSF53474">
    <property type="entry name" value="alpha/beta-Hydrolases"/>
    <property type="match status" value="1"/>
</dbReference>
<dbReference type="HOGENOM" id="CLU_030170_1_0_5"/>
<protein>
    <recommendedName>
        <fullName evidence="3">Esterase</fullName>
    </recommendedName>
</protein>
<sequence length="360" mass="38944">MLITLAGCGTRPGPEVLRSYPDGSEGRRTVTIYVATSREAAEVAHEGFTNDRAENLSYAAFTISIPPNHVSGEIEWPYSARPHPDTKFTVVRHVVLSKQAFDKAVNADASDSGRIALFVHGFNVSFQEGLFRLAQLSADSEITGVPVFFSWPSQARLLDYATDRESATFSRDGLTDVLEQLTSLSKVRSVMLFGHSMGGWLSMEALRQLALEGDRPALRKLNVILAAPDIDEDVFNAQLDVIGPLDPPLLVMVSADDRALAASRLLQGNHQRAGQLDITDPDVVAKAREEHVLLLDISSVSSSDPLNHSRYADLAAIYPELEDTNDMSSPLRQAGALIFDAVGNTLSAPFDLAGDALAGD</sequence>
<dbReference type="PANTHER" id="PTHR36513">
    <property type="entry name" value="ABC TRANSMEMBRANE TYPE-1 DOMAIN-CONTAINING PROTEIN"/>
    <property type="match status" value="1"/>
</dbReference>
<organism evidence="1 2">
    <name type="scientific">Martelella endophytica</name>
    <dbReference type="NCBI Taxonomy" id="1486262"/>
    <lineage>
        <taxon>Bacteria</taxon>
        <taxon>Pseudomonadati</taxon>
        <taxon>Pseudomonadota</taxon>
        <taxon>Alphaproteobacteria</taxon>
        <taxon>Hyphomicrobiales</taxon>
        <taxon>Aurantimonadaceae</taxon>
        <taxon>Martelella</taxon>
    </lineage>
</organism>
<dbReference type="Pfam" id="PF05990">
    <property type="entry name" value="DUF900"/>
    <property type="match status" value="1"/>
</dbReference>
<dbReference type="PATRIC" id="fig|1486262.3.peg.733"/>
<dbReference type="InterPro" id="IPR010297">
    <property type="entry name" value="DUF900_hydrolase"/>
</dbReference>
<keyword evidence="2" id="KW-1185">Reference proteome</keyword>
<dbReference type="Proteomes" id="UP000032611">
    <property type="component" value="Chromosome"/>
</dbReference>
<accession>A0A0D5LV67</accession>
<evidence type="ECO:0000313" key="2">
    <source>
        <dbReference type="Proteomes" id="UP000032611"/>
    </source>
</evidence>
<proteinExistence type="predicted"/>
<dbReference type="STRING" id="1486262.TM49_03600"/>
<dbReference type="Gene3D" id="3.40.50.1820">
    <property type="entry name" value="alpha/beta hydrolase"/>
    <property type="match status" value="1"/>
</dbReference>
<dbReference type="KEGG" id="mey:TM49_03600"/>
<dbReference type="EMBL" id="CP010803">
    <property type="protein sequence ID" value="AJY47901.1"/>
    <property type="molecule type" value="Genomic_DNA"/>
</dbReference>
<evidence type="ECO:0008006" key="3">
    <source>
        <dbReference type="Google" id="ProtNLM"/>
    </source>
</evidence>
<dbReference type="InterPro" id="IPR014586">
    <property type="entry name" value="UCP033909"/>
</dbReference>
<gene>
    <name evidence="1" type="ORF">TM49_03600</name>
</gene>
<reference evidence="1 2" key="1">
    <citation type="journal article" date="2015" name="Genome Announc.">
        <title>Complete genome sequence of Martelella endophytica YC6887, which has antifungal activity associated with a halophyte.</title>
        <authorList>
            <person name="Khan A."/>
            <person name="Khan H."/>
            <person name="Chung E.J."/>
            <person name="Hossain M.T."/>
            <person name="Chung Y.R."/>
        </authorList>
    </citation>
    <scope>NUCLEOTIDE SEQUENCE [LARGE SCALE GENOMIC DNA]</scope>
    <source>
        <strain evidence="1">YC6887</strain>
    </source>
</reference>
<dbReference type="InterPro" id="IPR029058">
    <property type="entry name" value="AB_hydrolase_fold"/>
</dbReference>
<dbReference type="PANTHER" id="PTHR36513:SF1">
    <property type="entry name" value="TRANSMEMBRANE PROTEIN"/>
    <property type="match status" value="1"/>
</dbReference>